<evidence type="ECO:0000256" key="5">
    <source>
        <dbReference type="ARBA" id="ARBA00023128"/>
    </source>
</evidence>
<dbReference type="GeneID" id="107272634"/>
<dbReference type="InterPro" id="IPR018796">
    <property type="entry name" value="COA8"/>
</dbReference>
<keyword evidence="5" id="KW-0496">Mitochondrion</keyword>
<proteinExistence type="inferred from homology"/>
<evidence type="ECO:0000313" key="7">
    <source>
        <dbReference type="Proteomes" id="UP000694920"/>
    </source>
</evidence>
<sequence length="177" mass="20935">MANINTYLRQLHLNNHARQFCTKVNSNLTSKSPIQSDRDLIGPPDSISNLRPIIFAKSDRETELEKKYRETREATQEWNQRFWTKHNTNFSHERKQFKELLKKEGNNSVSADEMSVFYKQFLDKNWQSHLNYNIAWYKKNLHLLLLEFREWMMGNPVASPQGMAVGATLVKAFRPNF</sequence>
<name>A0AAJ7RS35_CEPCN</name>
<dbReference type="AlphaFoldDB" id="A0AAJ7RS35"/>
<accession>A0AAJ7RS35</accession>
<comment type="similarity">
    <text evidence="2">Belongs to the COA8 family.</text>
</comment>
<dbReference type="CTD" id="84334"/>
<protein>
    <submittedName>
        <fullName evidence="8">APOPT family protein CG14806, mitochondrial isoform X2</fullName>
    </submittedName>
</protein>
<dbReference type="Proteomes" id="UP000694920">
    <property type="component" value="Unplaced"/>
</dbReference>
<evidence type="ECO:0000256" key="1">
    <source>
        <dbReference type="ARBA" id="ARBA00004443"/>
    </source>
</evidence>
<dbReference type="PANTHER" id="PTHR31107">
    <property type="entry name" value="APOPTOGENIC PROTEIN 1, MITOCHONDRIAL"/>
    <property type="match status" value="1"/>
</dbReference>
<keyword evidence="7" id="KW-1185">Reference proteome</keyword>
<comment type="subcellular location">
    <subcellularLocation>
        <location evidence="1">Mitochondrion inner membrane</location>
        <topology evidence="1">Peripheral membrane protein</topology>
        <orientation evidence="1">Matrix side</orientation>
    </subcellularLocation>
</comment>
<keyword evidence="4" id="KW-0809">Transit peptide</keyword>
<reference evidence="8" key="1">
    <citation type="submission" date="2025-08" db="UniProtKB">
        <authorList>
            <consortium name="RefSeq"/>
        </authorList>
    </citation>
    <scope>IDENTIFICATION</scope>
</reference>
<dbReference type="RefSeq" id="XP_024945674.1">
    <property type="nucleotide sequence ID" value="XM_025089906.1"/>
</dbReference>
<evidence type="ECO:0000256" key="2">
    <source>
        <dbReference type="ARBA" id="ARBA00005453"/>
    </source>
</evidence>
<dbReference type="PANTHER" id="PTHR31107:SF2">
    <property type="entry name" value="CYTOCHROME C OXIDASE ASSEMBLY FACTOR 8"/>
    <property type="match status" value="1"/>
</dbReference>
<gene>
    <name evidence="8" type="primary">LOC107272634</name>
</gene>
<keyword evidence="6" id="KW-0472">Membrane</keyword>
<organism evidence="7 8">
    <name type="scientific">Cephus cinctus</name>
    <name type="common">Wheat stem sawfly</name>
    <dbReference type="NCBI Taxonomy" id="211228"/>
    <lineage>
        <taxon>Eukaryota</taxon>
        <taxon>Metazoa</taxon>
        <taxon>Ecdysozoa</taxon>
        <taxon>Arthropoda</taxon>
        <taxon>Hexapoda</taxon>
        <taxon>Insecta</taxon>
        <taxon>Pterygota</taxon>
        <taxon>Neoptera</taxon>
        <taxon>Endopterygota</taxon>
        <taxon>Hymenoptera</taxon>
        <taxon>Cephoidea</taxon>
        <taxon>Cephidae</taxon>
        <taxon>Cephus</taxon>
    </lineage>
</organism>
<evidence type="ECO:0000256" key="4">
    <source>
        <dbReference type="ARBA" id="ARBA00022946"/>
    </source>
</evidence>
<dbReference type="GO" id="GO:0005743">
    <property type="term" value="C:mitochondrial inner membrane"/>
    <property type="evidence" value="ECO:0007669"/>
    <property type="project" value="UniProtKB-SubCell"/>
</dbReference>
<dbReference type="Pfam" id="PF10231">
    <property type="entry name" value="COA8"/>
    <property type="match status" value="1"/>
</dbReference>
<keyword evidence="3" id="KW-0999">Mitochondrion inner membrane</keyword>
<evidence type="ECO:0000256" key="3">
    <source>
        <dbReference type="ARBA" id="ARBA00022792"/>
    </source>
</evidence>
<dbReference type="GO" id="GO:0097193">
    <property type="term" value="P:intrinsic apoptotic signaling pathway"/>
    <property type="evidence" value="ECO:0007669"/>
    <property type="project" value="InterPro"/>
</dbReference>
<evidence type="ECO:0000313" key="8">
    <source>
        <dbReference type="RefSeq" id="XP_024945674.1"/>
    </source>
</evidence>
<evidence type="ECO:0000256" key="6">
    <source>
        <dbReference type="ARBA" id="ARBA00023136"/>
    </source>
</evidence>